<keyword evidence="3" id="KW-0804">Transcription</keyword>
<reference evidence="6" key="1">
    <citation type="submission" date="2018-09" db="EMBL/GenBank/DDBJ databases">
        <title>Genome sequencing of strain 2DFWR-13.</title>
        <authorList>
            <person name="Heo J."/>
            <person name="Kim S.-J."/>
            <person name="Kwon S.-W."/>
        </authorList>
    </citation>
    <scope>NUCLEOTIDE SEQUENCE [LARGE SCALE GENOMIC DNA]</scope>
    <source>
        <strain evidence="6">2DFWR-13</strain>
    </source>
</reference>
<dbReference type="CDD" id="cd07377">
    <property type="entry name" value="WHTH_GntR"/>
    <property type="match status" value="1"/>
</dbReference>
<name>A0A387B9W0_9MICO</name>
<dbReference type="OrthoDB" id="4307011at2"/>
<dbReference type="KEGG" id="lyd:D7I47_06530"/>
<feature type="domain" description="HTH gntR-type" evidence="4">
    <location>
        <begin position="4"/>
        <end position="72"/>
    </location>
</feature>
<dbReference type="GO" id="GO:0003677">
    <property type="term" value="F:DNA binding"/>
    <property type="evidence" value="ECO:0007669"/>
    <property type="project" value="UniProtKB-KW"/>
</dbReference>
<evidence type="ECO:0000256" key="2">
    <source>
        <dbReference type="ARBA" id="ARBA00023125"/>
    </source>
</evidence>
<evidence type="ECO:0000256" key="1">
    <source>
        <dbReference type="ARBA" id="ARBA00023015"/>
    </source>
</evidence>
<evidence type="ECO:0000313" key="6">
    <source>
        <dbReference type="Proteomes" id="UP000278886"/>
    </source>
</evidence>
<dbReference type="Pfam" id="PF00392">
    <property type="entry name" value="GntR"/>
    <property type="match status" value="1"/>
</dbReference>
<gene>
    <name evidence="5" type="ORF">D7I47_06530</name>
</gene>
<dbReference type="Proteomes" id="UP000278886">
    <property type="component" value="Chromosome"/>
</dbReference>
<dbReference type="InterPro" id="IPR000524">
    <property type="entry name" value="Tscrpt_reg_HTH_GntR"/>
</dbReference>
<dbReference type="InterPro" id="IPR036390">
    <property type="entry name" value="WH_DNA-bd_sf"/>
</dbReference>
<dbReference type="InterPro" id="IPR036388">
    <property type="entry name" value="WH-like_DNA-bd_sf"/>
</dbReference>
<accession>A0A387B9W0</accession>
<organism evidence="5 6">
    <name type="scientific">Protaetiibacter intestinalis</name>
    <dbReference type="NCBI Taxonomy" id="2419774"/>
    <lineage>
        <taxon>Bacteria</taxon>
        <taxon>Bacillati</taxon>
        <taxon>Actinomycetota</taxon>
        <taxon>Actinomycetes</taxon>
        <taxon>Micrococcales</taxon>
        <taxon>Microbacteriaceae</taxon>
        <taxon>Protaetiibacter</taxon>
    </lineage>
</organism>
<keyword evidence="2" id="KW-0238">DNA-binding</keyword>
<dbReference type="PANTHER" id="PTHR38445">
    <property type="entry name" value="HTH-TYPE TRANSCRIPTIONAL REPRESSOR YTRA"/>
    <property type="match status" value="1"/>
</dbReference>
<dbReference type="EMBL" id="CP032630">
    <property type="protein sequence ID" value="AYF97945.1"/>
    <property type="molecule type" value="Genomic_DNA"/>
</dbReference>
<dbReference type="PROSITE" id="PS50949">
    <property type="entry name" value="HTH_GNTR"/>
    <property type="match status" value="1"/>
</dbReference>
<dbReference type="GO" id="GO:0003700">
    <property type="term" value="F:DNA-binding transcription factor activity"/>
    <property type="evidence" value="ECO:0007669"/>
    <property type="project" value="InterPro"/>
</dbReference>
<keyword evidence="1" id="KW-0805">Transcription regulation</keyword>
<dbReference type="Gene3D" id="1.10.10.10">
    <property type="entry name" value="Winged helix-like DNA-binding domain superfamily/Winged helix DNA-binding domain"/>
    <property type="match status" value="1"/>
</dbReference>
<protein>
    <submittedName>
        <fullName evidence="5">GntR family transcriptional regulator</fullName>
    </submittedName>
</protein>
<dbReference type="SMART" id="SM00345">
    <property type="entry name" value="HTH_GNTR"/>
    <property type="match status" value="1"/>
</dbReference>
<dbReference type="SUPFAM" id="SSF46785">
    <property type="entry name" value="Winged helix' DNA-binding domain"/>
    <property type="match status" value="1"/>
</dbReference>
<evidence type="ECO:0000259" key="4">
    <source>
        <dbReference type="PROSITE" id="PS50949"/>
    </source>
</evidence>
<evidence type="ECO:0000256" key="3">
    <source>
        <dbReference type="ARBA" id="ARBA00023163"/>
    </source>
</evidence>
<keyword evidence="6" id="KW-1185">Reference proteome</keyword>
<dbReference type="AlphaFoldDB" id="A0A387B9W0"/>
<dbReference type="PANTHER" id="PTHR38445:SF9">
    <property type="entry name" value="HTH-TYPE TRANSCRIPTIONAL REPRESSOR YTRA"/>
    <property type="match status" value="1"/>
</dbReference>
<proteinExistence type="predicted"/>
<evidence type="ECO:0000313" key="5">
    <source>
        <dbReference type="EMBL" id="AYF97945.1"/>
    </source>
</evidence>
<sequence>MTEPAPYERLRARLLAEMRDGTRPAGSRLPTVRGLAEELGLAPGTVARAYKELEAAGAIETHGRAGTIVAWSADAGERRVQELAAQLAAAAREAGIPAERVRELVEAALRA</sequence>
<dbReference type="RefSeq" id="WP_120762293.1">
    <property type="nucleotide sequence ID" value="NZ_CP032630.1"/>
</dbReference>